<dbReference type="InterPro" id="IPR053066">
    <property type="entry name" value="ADGR_G7"/>
</dbReference>
<dbReference type="AlphaFoldDB" id="A0A6I8W6D3"/>
<feature type="transmembrane region" description="Helical" evidence="1">
    <location>
        <begin position="798"/>
        <end position="817"/>
    </location>
</feature>
<feature type="transmembrane region" description="Helical" evidence="1">
    <location>
        <begin position="971"/>
        <end position="990"/>
    </location>
</feature>
<organism evidence="2 3">
    <name type="scientific">Drosophila pseudoobscura pseudoobscura</name>
    <name type="common">Fruit fly</name>
    <dbReference type="NCBI Taxonomy" id="46245"/>
    <lineage>
        <taxon>Eukaryota</taxon>
        <taxon>Metazoa</taxon>
        <taxon>Ecdysozoa</taxon>
        <taxon>Arthropoda</taxon>
        <taxon>Hexapoda</taxon>
        <taxon>Insecta</taxon>
        <taxon>Pterygota</taxon>
        <taxon>Neoptera</taxon>
        <taxon>Endopterygota</taxon>
        <taxon>Diptera</taxon>
        <taxon>Brachycera</taxon>
        <taxon>Muscomorpha</taxon>
        <taxon>Ephydroidea</taxon>
        <taxon>Drosophilidae</taxon>
        <taxon>Drosophila</taxon>
        <taxon>Sophophora</taxon>
    </lineage>
</organism>
<keyword evidence="1" id="KW-0812">Transmembrane</keyword>
<dbReference type="InterPro" id="IPR046338">
    <property type="entry name" value="GAIN_dom_sf"/>
</dbReference>
<protein>
    <submittedName>
        <fullName evidence="3">Uncharacterized protein</fullName>
    </submittedName>
</protein>
<feature type="transmembrane region" description="Helical" evidence="1">
    <location>
        <begin position="1010"/>
        <end position="1035"/>
    </location>
</feature>
<keyword evidence="2" id="KW-1185">Reference proteome</keyword>
<sequence>MVNTLARSFFFYNIWCIIGNLTPINSLHTCVNNNTETNDGTENCKYKGLRYTSYKEFLCWAKSGELHIRECDNISGDWLPKTVNCHVKQNKNKFCPDDLFEVKQNDDDPICLKISTKPEAYNETFCYGSNKIIPLDLSSSEMTTIILFLKQKRINEYWLPIKRSNAFMPFMINLPGKRWQKVIDEHLLPEHLKSDLHCLTHNLDRLKIELRDCKKFLHMVCAFKSSLLSHSGCPEGFGALSYRPNECYGINWKKKSLNHVHISEYYEKQNSIRIVLQGIIPQEKENYFFKIDSFVDRFSDKYMVIMNKYEKTKVSYENSKWFPVLSKQIIEAPSAFSMKLKFDENLRELILVIYYRNYLWTNEYNDIGVQCFTNAGYELLKKTSVNLIWQNEKKTRSIFKLTLFGDGPGEYWCEGHTILNFQWVSTQRLIAFKNMRGHTFATRLDIPCIYKNNEKIVNFCIYINKSTKIFGKMIRNFFVKKAKDSVSDLVIHNVRIMNIESVTKLSMVCWCHIMAQLEISNKSYEEVSAKDIFENVSKISDNTFSSIRVYKKLMKMNSDLITVIRSIEYCFPDIFSSNNLMNSQWMQVRRGEKGTAQILCLQNNGIPYTRRCEGDFVHGAYWELLTQSIKCEHAQDITQILYNLENTRLIELTPEKVVQEVKSLIKDNKQKIGPGDVYLISNIIQVSLRNLSIPNVVWSNGVVPELGQNPAKWKSLIHDIIEIYNILTDLDVDVINRSADLNSTNKFLETFENSMDTLSFLQYVDQNSFVEEDIGSKLDLEVIDYVDIGVSVQSSPNFLYFYINPLVANVSGIALFNNNISGKAPQKLKGKFYNEDYRFLQSNHDIEDFIHESNLLLATYVPKQLLNRLKTFSTIFNQITRIPPIVVIKVYSNDKLFQQANQTKAVSSHIVSISIPGYNTNLPEALPLILRRLHTYHHHTDSEQYCHYWNYGNWATDGVKMSKNVEISEDIGICFLTHLAPFAYLVGVNLTFDMEIESYSKKIDDRALDIIAVLGCSLSLLGVCCIFITVSKLYYWRHNT</sequence>
<dbReference type="PANTHER" id="PTHR47767">
    <property type="entry name" value="ADHESION G PROTEIN-COUPLED RECEPTOR G7"/>
    <property type="match status" value="1"/>
</dbReference>
<keyword evidence="1" id="KW-1133">Transmembrane helix</keyword>
<evidence type="ECO:0000313" key="3">
    <source>
        <dbReference type="RefSeq" id="XP_033238916.1"/>
    </source>
</evidence>
<dbReference type="InParanoid" id="A0A6I8W6D3"/>
<evidence type="ECO:0000256" key="1">
    <source>
        <dbReference type="SAM" id="Phobius"/>
    </source>
</evidence>
<dbReference type="Proteomes" id="UP000001819">
    <property type="component" value="Chromosome 2"/>
</dbReference>
<keyword evidence="1" id="KW-0472">Membrane</keyword>
<dbReference type="KEGG" id="dpo:117184614"/>
<evidence type="ECO:0000313" key="2">
    <source>
        <dbReference type="Proteomes" id="UP000001819"/>
    </source>
</evidence>
<name>A0A6I8W6D3_DROPS</name>
<reference evidence="3" key="2">
    <citation type="submission" date="2025-08" db="UniProtKB">
        <authorList>
            <consortium name="RefSeq"/>
        </authorList>
    </citation>
    <scope>IDENTIFICATION</scope>
    <source>
        <strain evidence="3">MV-25-SWS-2005</strain>
        <tissue evidence="3">Whole body</tissue>
    </source>
</reference>
<reference evidence="2" key="1">
    <citation type="submission" date="2024-06" db="UniProtKB">
        <authorList>
            <consortium name="RefSeq"/>
        </authorList>
    </citation>
    <scope>NUCLEOTIDE SEQUENCE [LARGE SCALE GENOMIC DNA]</scope>
    <source>
        <strain evidence="2">MV2-25</strain>
    </source>
</reference>
<dbReference type="PANTHER" id="PTHR47767:SF2">
    <property type="entry name" value="GPS DOMAIN-CONTAINING PROTEIN"/>
    <property type="match status" value="1"/>
</dbReference>
<accession>A0A6I8W6D3</accession>
<gene>
    <name evidence="3" type="primary">LOC117184614</name>
</gene>
<dbReference type="RefSeq" id="XP_033238916.1">
    <property type="nucleotide sequence ID" value="XM_033383025.1"/>
</dbReference>
<dbReference type="Gene3D" id="2.60.220.50">
    <property type="match status" value="1"/>
</dbReference>
<proteinExistence type="predicted"/>
<dbReference type="ExpressionAtlas" id="A0A6I8W6D3">
    <property type="expression patterns" value="baseline"/>
</dbReference>